<dbReference type="AlphaFoldDB" id="A0A7X5ZTN8"/>
<evidence type="ECO:0000259" key="4">
    <source>
        <dbReference type="Pfam" id="PF07589"/>
    </source>
</evidence>
<gene>
    <name evidence="5" type="ORF">FHR20_000198</name>
</gene>
<feature type="compositionally biased region" description="Gly residues" evidence="1">
    <location>
        <begin position="42"/>
        <end position="56"/>
    </location>
</feature>
<evidence type="ECO:0000256" key="3">
    <source>
        <dbReference type="SAM" id="SignalP"/>
    </source>
</evidence>
<evidence type="ECO:0000313" key="6">
    <source>
        <dbReference type="Proteomes" id="UP000564677"/>
    </source>
</evidence>
<feature type="region of interest" description="Disordered" evidence="1">
    <location>
        <begin position="24"/>
        <end position="64"/>
    </location>
</feature>
<dbReference type="Proteomes" id="UP000564677">
    <property type="component" value="Unassembled WGS sequence"/>
</dbReference>
<feature type="transmembrane region" description="Helical" evidence="2">
    <location>
        <begin position="64"/>
        <end position="82"/>
    </location>
</feature>
<keyword evidence="3" id="KW-0732">Signal</keyword>
<organism evidence="5 6">
    <name type="scientific">Sphingomonas leidyi</name>
    <dbReference type="NCBI Taxonomy" id="68569"/>
    <lineage>
        <taxon>Bacteria</taxon>
        <taxon>Pseudomonadati</taxon>
        <taxon>Pseudomonadota</taxon>
        <taxon>Alphaproteobacteria</taxon>
        <taxon>Sphingomonadales</taxon>
        <taxon>Sphingomonadaceae</taxon>
        <taxon>Sphingomonas</taxon>
    </lineage>
</organism>
<keyword evidence="2" id="KW-0472">Membrane</keyword>
<proteinExistence type="predicted"/>
<dbReference type="Pfam" id="PF07589">
    <property type="entry name" value="PEP-CTERM"/>
    <property type="match status" value="1"/>
</dbReference>
<keyword evidence="6" id="KW-1185">Reference proteome</keyword>
<evidence type="ECO:0000256" key="1">
    <source>
        <dbReference type="SAM" id="MobiDB-lite"/>
    </source>
</evidence>
<keyword evidence="2" id="KW-0812">Transmembrane</keyword>
<keyword evidence="2" id="KW-1133">Transmembrane helix</keyword>
<reference evidence="5 6" key="1">
    <citation type="submission" date="2020-03" db="EMBL/GenBank/DDBJ databases">
        <title>Genomic Encyclopedia of Type Strains, Phase IV (KMG-IV): sequencing the most valuable type-strain genomes for metagenomic binning, comparative biology and taxonomic classification.</title>
        <authorList>
            <person name="Goeker M."/>
        </authorList>
    </citation>
    <scope>NUCLEOTIDE SEQUENCE [LARGE SCALE GENOMIC DNA]</scope>
    <source>
        <strain evidence="5 6">DSM 4733</strain>
    </source>
</reference>
<sequence>MIRNFANLAAFGLLVTLSATPAFAMDKPPVDPGTPSSSSSSSGGGTTSSSSGGSGGPTSIPEPGMLGLFALGTIGAFVARRARRRG</sequence>
<dbReference type="NCBIfam" id="TIGR02595">
    <property type="entry name" value="PEP_CTERM"/>
    <property type="match status" value="1"/>
</dbReference>
<name>A0A7X5ZTN8_9SPHN</name>
<feature type="signal peptide" evidence="3">
    <location>
        <begin position="1"/>
        <end position="24"/>
    </location>
</feature>
<dbReference type="InterPro" id="IPR013424">
    <property type="entry name" value="Ice-binding_C"/>
</dbReference>
<comment type="caution">
    <text evidence="5">The sequence shown here is derived from an EMBL/GenBank/DDBJ whole genome shotgun (WGS) entry which is preliminary data.</text>
</comment>
<feature type="chain" id="PRO_5030612834" description="Ice-binding protein C-terminal domain-containing protein" evidence="3">
    <location>
        <begin position="25"/>
        <end position="86"/>
    </location>
</feature>
<protein>
    <recommendedName>
        <fullName evidence="4">Ice-binding protein C-terminal domain-containing protein</fullName>
    </recommendedName>
</protein>
<dbReference type="EMBL" id="JAASQV010000001">
    <property type="protein sequence ID" value="NIJ63267.1"/>
    <property type="molecule type" value="Genomic_DNA"/>
</dbReference>
<feature type="domain" description="Ice-binding protein C-terminal" evidence="4">
    <location>
        <begin position="59"/>
        <end position="83"/>
    </location>
</feature>
<accession>A0A7X5ZTN8</accession>
<evidence type="ECO:0000313" key="5">
    <source>
        <dbReference type="EMBL" id="NIJ63267.1"/>
    </source>
</evidence>
<evidence type="ECO:0000256" key="2">
    <source>
        <dbReference type="SAM" id="Phobius"/>
    </source>
</evidence>
<dbReference type="RefSeq" id="WP_167297840.1">
    <property type="nucleotide sequence ID" value="NZ_JAASQV010000001.1"/>
</dbReference>